<comment type="caution">
    <text evidence="4">The sequence shown here is derived from an EMBL/GenBank/DDBJ whole genome shotgun (WGS) entry which is preliminary data.</text>
</comment>
<feature type="compositionally biased region" description="Basic and acidic residues" evidence="2">
    <location>
        <begin position="1"/>
        <end position="18"/>
    </location>
</feature>
<evidence type="ECO:0000256" key="2">
    <source>
        <dbReference type="SAM" id="MobiDB-lite"/>
    </source>
</evidence>
<keyword evidence="1" id="KW-0479">Metal-binding</keyword>
<dbReference type="Gene3D" id="3.30.60.190">
    <property type="match status" value="1"/>
</dbReference>
<keyword evidence="1" id="KW-0862">Zinc</keyword>
<sequence>MSTTTPDDHDAREERSEELAQPVQPVQLEMTPSLPDSDMAEVNNVEPRPTTVEEEQKASEPLQKSSSPQSETPKKKLCGVCNENEYKYKCSRCYLPYCSIACSTIHKATHPAEEPKPAIELKAHPTLPPKPLIARPGTVAGATNAANTVTANPFAALDDSKELRELFKKFPRLQLLLDRINKATLPPIHNMQQTLNGGRRKEQPWNSDRGLEKGVKVLDNLRNTGSKDGKAIREFSKLVLQLLSQESGLSAREVVEKELATENQKVVEQLLNGEL</sequence>
<proteinExistence type="predicted"/>
<feature type="compositionally biased region" description="Polar residues" evidence="2">
    <location>
        <begin position="62"/>
        <end position="71"/>
    </location>
</feature>
<dbReference type="Proteomes" id="UP000664132">
    <property type="component" value="Unassembled WGS sequence"/>
</dbReference>
<dbReference type="EMBL" id="JAFJYH010000029">
    <property type="protein sequence ID" value="KAG4423748.1"/>
    <property type="molecule type" value="Genomic_DNA"/>
</dbReference>
<evidence type="ECO:0000313" key="5">
    <source>
        <dbReference type="Proteomes" id="UP000664132"/>
    </source>
</evidence>
<dbReference type="CDD" id="cd23024">
    <property type="entry name" value="zf-HIT_ZNHIT2-3"/>
    <property type="match status" value="1"/>
</dbReference>
<accession>A0A8H7WF41</accession>
<reference evidence="4" key="1">
    <citation type="submission" date="2021-02" db="EMBL/GenBank/DDBJ databases">
        <title>Genome sequence Cadophora malorum strain M34.</title>
        <authorList>
            <person name="Stefanovic E."/>
            <person name="Vu D."/>
            <person name="Scully C."/>
            <person name="Dijksterhuis J."/>
            <person name="Roader J."/>
            <person name="Houbraken J."/>
        </authorList>
    </citation>
    <scope>NUCLEOTIDE SEQUENCE</scope>
    <source>
        <strain evidence="4">M34</strain>
    </source>
</reference>
<keyword evidence="5" id="KW-1185">Reference proteome</keyword>
<feature type="region of interest" description="Disordered" evidence="2">
    <location>
        <begin position="1"/>
        <end position="76"/>
    </location>
</feature>
<dbReference type="InterPro" id="IPR007529">
    <property type="entry name" value="Znf_HIT"/>
</dbReference>
<protein>
    <recommendedName>
        <fullName evidence="3">HIT-type domain-containing protein</fullName>
    </recommendedName>
</protein>
<feature type="domain" description="HIT-type" evidence="3">
    <location>
        <begin position="78"/>
        <end position="112"/>
    </location>
</feature>
<evidence type="ECO:0000313" key="4">
    <source>
        <dbReference type="EMBL" id="KAG4423748.1"/>
    </source>
</evidence>
<dbReference type="AlphaFoldDB" id="A0A8H7WF41"/>
<organism evidence="4 5">
    <name type="scientific">Cadophora malorum</name>
    <dbReference type="NCBI Taxonomy" id="108018"/>
    <lineage>
        <taxon>Eukaryota</taxon>
        <taxon>Fungi</taxon>
        <taxon>Dikarya</taxon>
        <taxon>Ascomycota</taxon>
        <taxon>Pezizomycotina</taxon>
        <taxon>Leotiomycetes</taxon>
        <taxon>Helotiales</taxon>
        <taxon>Ploettnerulaceae</taxon>
        <taxon>Cadophora</taxon>
    </lineage>
</organism>
<dbReference type="OrthoDB" id="18412at2759"/>
<dbReference type="GO" id="GO:0008270">
    <property type="term" value="F:zinc ion binding"/>
    <property type="evidence" value="ECO:0007669"/>
    <property type="project" value="UniProtKB-UniRule"/>
</dbReference>
<keyword evidence="1" id="KW-0863">Zinc-finger</keyword>
<evidence type="ECO:0000256" key="1">
    <source>
        <dbReference type="PROSITE-ProRule" id="PRU00453"/>
    </source>
</evidence>
<evidence type="ECO:0000259" key="3">
    <source>
        <dbReference type="PROSITE" id="PS51083"/>
    </source>
</evidence>
<dbReference type="PROSITE" id="PS00028">
    <property type="entry name" value="ZINC_FINGER_C2H2_1"/>
    <property type="match status" value="1"/>
</dbReference>
<name>A0A8H7WF41_9HELO</name>
<dbReference type="InterPro" id="IPR013087">
    <property type="entry name" value="Znf_C2H2_type"/>
</dbReference>
<dbReference type="PROSITE" id="PS51083">
    <property type="entry name" value="ZF_HIT"/>
    <property type="match status" value="1"/>
</dbReference>
<dbReference type="Pfam" id="PF04438">
    <property type="entry name" value="zf-HIT"/>
    <property type="match status" value="1"/>
</dbReference>
<gene>
    <name evidence="4" type="ORF">IFR04_003044</name>
</gene>
<dbReference type="SUPFAM" id="SSF144232">
    <property type="entry name" value="HIT/MYND zinc finger-like"/>
    <property type="match status" value="1"/>
</dbReference>